<evidence type="ECO:0000256" key="1">
    <source>
        <dbReference type="ARBA" id="ARBA00023015"/>
    </source>
</evidence>
<keyword evidence="1" id="KW-0805">Transcription regulation</keyword>
<reference evidence="5 6" key="1">
    <citation type="submission" date="2019-08" db="EMBL/GenBank/DDBJ databases">
        <authorList>
            <person name="Lippold A."/>
            <person name="Marlatt M."/>
            <person name="Cooper K."/>
            <person name="Frohnapfel E."/>
            <person name="Glenski M."/>
            <person name="Johnson H."/>
            <person name="Johnson K."/>
            <person name="Tjaden E."/>
            <person name="Troeh S."/>
            <person name="Hayes S."/>
            <person name="Ettinger A.-S.H."/>
            <person name="Ettinger W.F."/>
            <person name="Haydock J."/>
            <person name="Anders K.R."/>
            <person name="Garlena R.A."/>
            <person name="Russell D.A."/>
            <person name="Pope W.H."/>
            <person name="Jacobs-Sera D."/>
            <person name="Hatfull G.F."/>
        </authorList>
    </citation>
    <scope>NUCLEOTIDE SEQUENCE [LARGE SCALE GENOMIC DNA]</scope>
</reference>
<dbReference type="GO" id="GO:0003700">
    <property type="term" value="F:DNA-binding transcription factor activity"/>
    <property type="evidence" value="ECO:0007669"/>
    <property type="project" value="InterPro"/>
</dbReference>
<proteinExistence type="predicted"/>
<feature type="region of interest" description="Disordered" evidence="3">
    <location>
        <begin position="166"/>
        <end position="221"/>
    </location>
</feature>
<evidence type="ECO:0000256" key="2">
    <source>
        <dbReference type="ARBA" id="ARBA00023163"/>
    </source>
</evidence>
<dbReference type="InterPro" id="IPR001034">
    <property type="entry name" value="DeoR_HTH"/>
</dbReference>
<protein>
    <submittedName>
        <fullName evidence="5">DNA binding protein</fullName>
    </submittedName>
</protein>
<dbReference type="GeneID" id="60321039"/>
<dbReference type="EMBL" id="MN284893">
    <property type="protein sequence ID" value="QFP94689.1"/>
    <property type="molecule type" value="Genomic_DNA"/>
</dbReference>
<dbReference type="Proteomes" id="UP000325405">
    <property type="component" value="Segment"/>
</dbReference>
<evidence type="ECO:0000259" key="4">
    <source>
        <dbReference type="Pfam" id="PF08220"/>
    </source>
</evidence>
<accession>A0A5P8D8L9</accession>
<keyword evidence="6" id="KW-1185">Reference proteome</keyword>
<feature type="domain" description="HTH deoR-type" evidence="4">
    <location>
        <begin position="32"/>
        <end position="59"/>
    </location>
</feature>
<evidence type="ECO:0000256" key="3">
    <source>
        <dbReference type="SAM" id="MobiDB-lite"/>
    </source>
</evidence>
<dbReference type="Pfam" id="PF08220">
    <property type="entry name" value="HTH_DeoR"/>
    <property type="match status" value="1"/>
</dbReference>
<name>A0A5P8D8L9_9CAUD</name>
<dbReference type="KEGG" id="vg:60321039"/>
<gene>
    <name evidence="5" type="primary">69</name>
    <name evidence="5" type="ORF">SEA_LILMCDREAMY_69</name>
</gene>
<evidence type="ECO:0000313" key="5">
    <source>
        <dbReference type="EMBL" id="QFP94689.1"/>
    </source>
</evidence>
<sequence length="221" mass="23463">MSVSDEDINSLLNEELFARRVKALFLSNAGATIAKIAEECGVSTATVRKDLEIAKRQYLTETPDQRRATQMSVILDMRKANYPAMMRGDVDAANVILRGLKQEASLFGLFPKVLEVPGIDTVQFANEAAALIERIAEIDPNGLKEITGGQPRPPLDVDIVEDRVVPAEVASPRSGAVDPGPVDAFGDPAPEPADQHGTAPAGDDRGAGGDDGGDDWSNVGD</sequence>
<keyword evidence="2" id="KW-0804">Transcription</keyword>
<dbReference type="RefSeq" id="YP_009949633.1">
    <property type="nucleotide sequence ID" value="NC_051582.1"/>
</dbReference>
<organism evidence="5 6">
    <name type="scientific">Mycobacterium phage LilMcDreamy</name>
    <dbReference type="NCBI Taxonomy" id="2652422"/>
    <lineage>
        <taxon>Viruses</taxon>
        <taxon>Duplodnaviria</taxon>
        <taxon>Heunggongvirae</taxon>
        <taxon>Uroviricota</taxon>
        <taxon>Caudoviricetes</taxon>
        <taxon>Bclasvirinae</taxon>
        <taxon>Lilmcdreamyvirus</taxon>
        <taxon>Lilmcdreamyvirus lilmcdreamy</taxon>
    </lineage>
</organism>
<evidence type="ECO:0000313" key="6">
    <source>
        <dbReference type="Proteomes" id="UP000325405"/>
    </source>
</evidence>